<keyword evidence="3 6" id="KW-0812">Transmembrane</keyword>
<feature type="transmembrane region" description="Helical" evidence="6">
    <location>
        <begin position="298"/>
        <end position="319"/>
    </location>
</feature>
<accession>A4G471</accession>
<evidence type="ECO:0000256" key="4">
    <source>
        <dbReference type="ARBA" id="ARBA00022989"/>
    </source>
</evidence>
<dbReference type="HOGENOM" id="CLU_531863_0_0_4"/>
<feature type="transmembrane region" description="Helical" evidence="6">
    <location>
        <begin position="433"/>
        <end position="459"/>
    </location>
</feature>
<dbReference type="GO" id="GO:0005886">
    <property type="term" value="C:plasma membrane"/>
    <property type="evidence" value="ECO:0007669"/>
    <property type="project" value="UniProtKB-SubCell"/>
</dbReference>
<keyword evidence="2" id="KW-1003">Cell membrane</keyword>
<sequence length="512" mass="57149">MFHSTSIKIRFAVSVGSNTLRAVIGFATGLVIARALNPAGYGDLMFLLGSFVAIRSVLDMGSSSAFFTFLSQRARARYFYFVYFCWLAFQFFVTLLLIWLIIPASIFERIWLGGDREIVLLAFVAAFIQQQVWQTVGQIGEAMRKTIQIQLMNLAIALFYLMTILLASIYGELSITKILGILIVQYTVATIFACHVLKGDQAGVLVKTESLGEIWSDYWKYCKPLVILALLNFAYDFADKWMLQKFGGAAQQGYFQIASQFAAVSLLATTSILSVFWKEIADAWARDDLSRVAMLYRKVSRGLVMLGAIVSGFLLPWSVQIVNTFLGPAYISAWPVLAVMLLYPIHQSMGQIGGTMFLASGQTHRYMFISAAMMLLSILMTYIMLAPSSGTWIHGLEMGALGLACKMVVLGIVSVNIQAWIIARYGGWKFDWVFQVVGIPLTLSFGYLARMLVGALWNLEGISNIKLMPPFLLAAVIYAMFILVMIWFVPSLVGAEKTEIKNMLERLKARRV</sequence>
<protein>
    <submittedName>
        <fullName evidence="7">Polysaccharide biosynthesis protein</fullName>
    </submittedName>
</protein>
<keyword evidence="4 6" id="KW-1133">Transmembrane helix</keyword>
<gene>
    <name evidence="7" type="ordered locus">HEAR1129</name>
</gene>
<dbReference type="eggNOG" id="COG2244">
    <property type="taxonomic scope" value="Bacteria"/>
</dbReference>
<dbReference type="PANTHER" id="PTHR30250:SF11">
    <property type="entry name" value="O-ANTIGEN TRANSPORTER-RELATED"/>
    <property type="match status" value="1"/>
</dbReference>
<comment type="subcellular location">
    <subcellularLocation>
        <location evidence="1">Cell membrane</location>
        <topology evidence="1">Multi-pass membrane protein</topology>
    </subcellularLocation>
</comment>
<dbReference type="Proteomes" id="UP000006697">
    <property type="component" value="Chromosome"/>
</dbReference>
<evidence type="ECO:0000313" key="7">
    <source>
        <dbReference type="EMBL" id="CAL61308.1"/>
    </source>
</evidence>
<evidence type="ECO:0000256" key="6">
    <source>
        <dbReference type="SAM" id="Phobius"/>
    </source>
</evidence>
<feature type="transmembrane region" description="Helical" evidence="6">
    <location>
        <begin position="471"/>
        <end position="493"/>
    </location>
</feature>
<feature type="transmembrane region" description="Helical" evidence="6">
    <location>
        <begin position="12"/>
        <end position="33"/>
    </location>
</feature>
<name>A4G471_HERAR</name>
<dbReference type="STRING" id="204773.HEAR1129"/>
<evidence type="ECO:0000256" key="1">
    <source>
        <dbReference type="ARBA" id="ARBA00004651"/>
    </source>
</evidence>
<keyword evidence="5 6" id="KW-0472">Membrane</keyword>
<evidence type="ECO:0000256" key="5">
    <source>
        <dbReference type="ARBA" id="ARBA00023136"/>
    </source>
</evidence>
<evidence type="ECO:0000313" key="8">
    <source>
        <dbReference type="Proteomes" id="UP000006697"/>
    </source>
</evidence>
<feature type="transmembrane region" description="Helical" evidence="6">
    <location>
        <begin position="151"/>
        <end position="171"/>
    </location>
</feature>
<feature type="transmembrane region" description="Helical" evidence="6">
    <location>
        <begin position="398"/>
        <end position="421"/>
    </location>
</feature>
<feature type="transmembrane region" description="Helical" evidence="6">
    <location>
        <begin position="255"/>
        <end position="277"/>
    </location>
</feature>
<proteinExistence type="predicted"/>
<dbReference type="PANTHER" id="PTHR30250">
    <property type="entry name" value="PST FAMILY PREDICTED COLANIC ACID TRANSPORTER"/>
    <property type="match status" value="1"/>
</dbReference>
<reference evidence="7 8" key="1">
    <citation type="journal article" date="2007" name="PLoS Genet.">
        <title>A tale of two oxidation states: bacterial colonization of arsenic-rich environments.</title>
        <authorList>
            <person name="Muller D."/>
            <person name="Medigue C."/>
            <person name="Koechler S."/>
            <person name="Barbe V."/>
            <person name="Barakat M."/>
            <person name="Talla E."/>
            <person name="Bonnefoy V."/>
            <person name="Krin E."/>
            <person name="Arsene-Ploetze F."/>
            <person name="Carapito C."/>
            <person name="Chandler M."/>
            <person name="Cournoyer B."/>
            <person name="Cruveiller S."/>
            <person name="Dossat C."/>
            <person name="Duval S."/>
            <person name="Heymann M."/>
            <person name="Leize E."/>
            <person name="Lieutaud A."/>
            <person name="Lievremont D."/>
            <person name="Makita Y."/>
            <person name="Mangenot S."/>
            <person name="Nitschke W."/>
            <person name="Ortet P."/>
            <person name="Perdrial N."/>
            <person name="Schoepp B."/>
            <person name="Siguier N."/>
            <person name="Simeonova D.D."/>
            <person name="Rouy Z."/>
            <person name="Segurens B."/>
            <person name="Turlin E."/>
            <person name="Vallenet D."/>
            <person name="Van Dorsselaer A."/>
            <person name="Weiss S."/>
            <person name="Weissenbach J."/>
            <person name="Lett M.C."/>
            <person name="Danchin A."/>
            <person name="Bertin P.N."/>
        </authorList>
    </citation>
    <scope>NUCLEOTIDE SEQUENCE [LARGE SCALE GENOMIC DNA]</scope>
    <source>
        <strain evidence="8">ULPAs1</strain>
    </source>
</reference>
<evidence type="ECO:0000256" key="3">
    <source>
        <dbReference type="ARBA" id="ARBA00022692"/>
    </source>
</evidence>
<feature type="transmembrane region" description="Helical" evidence="6">
    <location>
        <begin position="366"/>
        <end position="386"/>
    </location>
</feature>
<dbReference type="KEGG" id="har:HEAR1129"/>
<feature type="transmembrane region" description="Helical" evidence="6">
    <location>
        <begin position="325"/>
        <end position="345"/>
    </location>
</feature>
<feature type="transmembrane region" description="Helical" evidence="6">
    <location>
        <begin position="78"/>
        <end position="106"/>
    </location>
</feature>
<evidence type="ECO:0000256" key="2">
    <source>
        <dbReference type="ARBA" id="ARBA00022475"/>
    </source>
</evidence>
<dbReference type="AlphaFoldDB" id="A4G471"/>
<keyword evidence="8" id="KW-1185">Reference proteome</keyword>
<dbReference type="InterPro" id="IPR050833">
    <property type="entry name" value="Poly_Biosynth_Transport"/>
</dbReference>
<feature type="transmembrane region" description="Helical" evidence="6">
    <location>
        <begin position="177"/>
        <end position="197"/>
    </location>
</feature>
<feature type="transmembrane region" description="Helical" evidence="6">
    <location>
        <begin position="39"/>
        <end position="58"/>
    </location>
</feature>
<dbReference type="EMBL" id="CU207211">
    <property type="protein sequence ID" value="CAL61308.1"/>
    <property type="molecule type" value="Genomic_DNA"/>
</dbReference>
<organism evidence="7 8">
    <name type="scientific">Herminiimonas arsenicoxydans</name>
    <dbReference type="NCBI Taxonomy" id="204773"/>
    <lineage>
        <taxon>Bacteria</taxon>
        <taxon>Pseudomonadati</taxon>
        <taxon>Pseudomonadota</taxon>
        <taxon>Betaproteobacteria</taxon>
        <taxon>Burkholderiales</taxon>
        <taxon>Oxalobacteraceae</taxon>
        <taxon>Herminiimonas</taxon>
    </lineage>
</organism>